<dbReference type="Proteomes" id="UP000005737">
    <property type="component" value="Unassembled WGS sequence"/>
</dbReference>
<organism evidence="2 3">
    <name type="scientific">Leptonema illini DSM 21528</name>
    <dbReference type="NCBI Taxonomy" id="929563"/>
    <lineage>
        <taxon>Bacteria</taxon>
        <taxon>Pseudomonadati</taxon>
        <taxon>Spirochaetota</taxon>
        <taxon>Spirochaetia</taxon>
        <taxon>Leptospirales</taxon>
        <taxon>Leptospiraceae</taxon>
        <taxon>Leptonema</taxon>
    </lineage>
</organism>
<sequence length="153" mass="17112">MNERLVNDGHCLTMIRTDLLLLGAAEMRHIEGCSKCRTEYEIYQRLERAIATLPEAAMPEILRKQILAEILQPGYSLRHLLAALGIACLSPVLLSLLNLKAFFAPGLLASIYGGSGLLIVLLLMPIVHFLISRHRIDIDSLKDRIDDLLEKRA</sequence>
<dbReference type="EMBL" id="JH597773">
    <property type="protein sequence ID" value="EHQ08216.1"/>
    <property type="molecule type" value="Genomic_DNA"/>
</dbReference>
<protein>
    <submittedName>
        <fullName evidence="2">Uncharacterized protein</fullName>
    </submittedName>
</protein>
<keyword evidence="1" id="KW-0812">Transmembrane</keyword>
<dbReference type="HOGENOM" id="CLU_1711009_0_0_12"/>
<keyword evidence="1" id="KW-0472">Membrane</keyword>
<keyword evidence="1" id="KW-1133">Transmembrane helix</keyword>
<gene>
    <name evidence="2" type="ORF">Lepil_3559</name>
</gene>
<dbReference type="STRING" id="183.GCA_002009735_00783"/>
<keyword evidence="3" id="KW-1185">Reference proteome</keyword>
<dbReference type="AlphaFoldDB" id="H2CJQ5"/>
<name>H2CJQ5_9LEPT</name>
<reference evidence="2 3" key="1">
    <citation type="submission" date="2011-10" db="EMBL/GenBank/DDBJ databases">
        <title>The Improved High-Quality Draft genome of Leptonema illini DSM 21528.</title>
        <authorList>
            <consortium name="US DOE Joint Genome Institute (JGI-PGF)"/>
            <person name="Lucas S."/>
            <person name="Copeland A."/>
            <person name="Lapidus A."/>
            <person name="Glavina del Rio T."/>
            <person name="Dalin E."/>
            <person name="Tice H."/>
            <person name="Bruce D."/>
            <person name="Goodwin L."/>
            <person name="Pitluck S."/>
            <person name="Peters L."/>
            <person name="Mikhailova N."/>
            <person name="Held B."/>
            <person name="Kyrpides N."/>
            <person name="Mavromatis K."/>
            <person name="Ivanova N."/>
            <person name="Markowitz V."/>
            <person name="Cheng J.-F."/>
            <person name="Hugenholtz P."/>
            <person name="Woyke T."/>
            <person name="Wu D."/>
            <person name="Gronow S."/>
            <person name="Wellnitz S."/>
            <person name="Brambilla E.-M."/>
            <person name="Klenk H.-P."/>
            <person name="Eisen J.A."/>
        </authorList>
    </citation>
    <scope>NUCLEOTIDE SEQUENCE [LARGE SCALE GENOMIC DNA]</scope>
    <source>
        <strain evidence="2 3">DSM 21528</strain>
    </source>
</reference>
<feature type="transmembrane region" description="Helical" evidence="1">
    <location>
        <begin position="80"/>
        <end position="99"/>
    </location>
</feature>
<feature type="transmembrane region" description="Helical" evidence="1">
    <location>
        <begin position="111"/>
        <end position="131"/>
    </location>
</feature>
<dbReference type="RefSeq" id="WP_002774676.1">
    <property type="nucleotide sequence ID" value="NZ_JH597773.1"/>
</dbReference>
<evidence type="ECO:0000256" key="1">
    <source>
        <dbReference type="SAM" id="Phobius"/>
    </source>
</evidence>
<accession>H2CJQ5</accession>
<evidence type="ECO:0000313" key="2">
    <source>
        <dbReference type="EMBL" id="EHQ08216.1"/>
    </source>
</evidence>
<evidence type="ECO:0000313" key="3">
    <source>
        <dbReference type="Proteomes" id="UP000005737"/>
    </source>
</evidence>
<proteinExistence type="predicted"/>